<name>A0A6A7B9K2_9PLEO</name>
<evidence type="ECO:0000313" key="3">
    <source>
        <dbReference type="Proteomes" id="UP000799423"/>
    </source>
</evidence>
<feature type="region of interest" description="Disordered" evidence="1">
    <location>
        <begin position="46"/>
        <end position="76"/>
    </location>
</feature>
<dbReference type="AlphaFoldDB" id="A0A6A7B9K2"/>
<sequence length="76" mass="8482">MDATPSPTSSTSSSPFFASSPESPPVPDHIIVTFDGKVREMLRITRDEVEEERRSRPATSRPRYYAGTTLSRPDLN</sequence>
<accession>A0A6A7B9K2</accession>
<dbReference type="Proteomes" id="UP000799423">
    <property type="component" value="Unassembled WGS sequence"/>
</dbReference>
<reference evidence="2" key="1">
    <citation type="submission" date="2020-01" db="EMBL/GenBank/DDBJ databases">
        <authorList>
            <consortium name="DOE Joint Genome Institute"/>
            <person name="Haridas S."/>
            <person name="Albert R."/>
            <person name="Binder M."/>
            <person name="Bloem J."/>
            <person name="Labutti K."/>
            <person name="Salamov A."/>
            <person name="Andreopoulos B."/>
            <person name="Baker S.E."/>
            <person name="Barry K."/>
            <person name="Bills G."/>
            <person name="Bluhm B.H."/>
            <person name="Cannon C."/>
            <person name="Castanera R."/>
            <person name="Culley D.E."/>
            <person name="Daum C."/>
            <person name="Ezra D."/>
            <person name="Gonzalez J.B."/>
            <person name="Henrissat B."/>
            <person name="Kuo A."/>
            <person name="Liang C."/>
            <person name="Lipzen A."/>
            <person name="Lutzoni F."/>
            <person name="Magnuson J."/>
            <person name="Mondo S."/>
            <person name="Nolan M."/>
            <person name="Ohm R."/>
            <person name="Pangilinan J."/>
            <person name="Park H.-J."/>
            <person name="Ramirez L."/>
            <person name="Alfaro M."/>
            <person name="Sun H."/>
            <person name="Tritt A."/>
            <person name="Yoshinaga Y."/>
            <person name="Zwiers L.-H."/>
            <person name="Turgeon B.G."/>
            <person name="Goodwin S.B."/>
            <person name="Spatafora J.W."/>
            <person name="Crous P.W."/>
            <person name="Grigoriev I.V."/>
        </authorList>
    </citation>
    <scope>NUCLEOTIDE SEQUENCE</scope>
    <source>
        <strain evidence="2">IPT5</strain>
    </source>
</reference>
<dbReference type="EMBL" id="MU006299">
    <property type="protein sequence ID" value="KAF2852206.1"/>
    <property type="molecule type" value="Genomic_DNA"/>
</dbReference>
<feature type="compositionally biased region" description="Basic and acidic residues" evidence="1">
    <location>
        <begin position="46"/>
        <end position="55"/>
    </location>
</feature>
<gene>
    <name evidence="2" type="ORF">T440DRAFT_466909</name>
</gene>
<feature type="compositionally biased region" description="Low complexity" evidence="1">
    <location>
        <begin position="1"/>
        <end position="21"/>
    </location>
</feature>
<evidence type="ECO:0000256" key="1">
    <source>
        <dbReference type="SAM" id="MobiDB-lite"/>
    </source>
</evidence>
<protein>
    <submittedName>
        <fullName evidence="2">Uncharacterized protein</fullName>
    </submittedName>
</protein>
<feature type="region of interest" description="Disordered" evidence="1">
    <location>
        <begin position="1"/>
        <end position="28"/>
    </location>
</feature>
<organism evidence="2 3">
    <name type="scientific">Plenodomus tracheiphilus IPT5</name>
    <dbReference type="NCBI Taxonomy" id="1408161"/>
    <lineage>
        <taxon>Eukaryota</taxon>
        <taxon>Fungi</taxon>
        <taxon>Dikarya</taxon>
        <taxon>Ascomycota</taxon>
        <taxon>Pezizomycotina</taxon>
        <taxon>Dothideomycetes</taxon>
        <taxon>Pleosporomycetidae</taxon>
        <taxon>Pleosporales</taxon>
        <taxon>Pleosporineae</taxon>
        <taxon>Leptosphaeriaceae</taxon>
        <taxon>Plenodomus</taxon>
    </lineage>
</organism>
<proteinExistence type="predicted"/>
<evidence type="ECO:0000313" key="2">
    <source>
        <dbReference type="EMBL" id="KAF2852206.1"/>
    </source>
</evidence>
<dbReference type="OrthoDB" id="3782657at2759"/>
<keyword evidence="3" id="KW-1185">Reference proteome</keyword>